<evidence type="ECO:0000313" key="1">
    <source>
        <dbReference type="EMBL" id="MDG0816642.1"/>
    </source>
</evidence>
<accession>A0ABT6DII7</accession>
<dbReference type="Proteomes" id="UP001152321">
    <property type="component" value="Unassembled WGS sequence"/>
</dbReference>
<organism evidence="1 2">
    <name type="scientific">Bdellovibrio svalbardensis</name>
    <dbReference type="NCBI Taxonomy" id="2972972"/>
    <lineage>
        <taxon>Bacteria</taxon>
        <taxon>Pseudomonadati</taxon>
        <taxon>Bdellovibrionota</taxon>
        <taxon>Bdellovibrionia</taxon>
        <taxon>Bdellovibrionales</taxon>
        <taxon>Pseudobdellovibrionaceae</taxon>
        <taxon>Bdellovibrio</taxon>
    </lineage>
</organism>
<dbReference type="InterPro" id="IPR011197">
    <property type="entry name" value="UCP012318"/>
</dbReference>
<dbReference type="InterPro" id="IPR007402">
    <property type="entry name" value="DUF455"/>
</dbReference>
<gene>
    <name evidence="1" type="ORF">NWE73_09720</name>
</gene>
<dbReference type="CDD" id="cd00657">
    <property type="entry name" value="Ferritin_like"/>
    <property type="match status" value="1"/>
</dbReference>
<dbReference type="PANTHER" id="PTHR42782:SF4">
    <property type="entry name" value="DUF455 DOMAIN-CONTAINING PROTEIN"/>
    <property type="match status" value="1"/>
</dbReference>
<sequence length="269" mass="30968">MFAFEITDVWEKIERIEESCEEAFKLKSAYAAPLDPARDIDLLHPKLHPPKKGFSTPEGQARMLHDLASIELQAMELGVRTLVEYPEAPQGFKEELAAVTISEAQHLRMCLEAIHALGFKWGDWPVHSALWRAVAPEDTLLDRILIVHRYLEGSGLDAGDTLIRRLEATSGKETIQKIVKQINFEEIGHVDFGSRWYREICKIQKIDSSEDFPARMDALRIRLPKRIEPINRVLRSKAGFTEEEIKYYEDLRLDFLNPYPSFKQPQPQS</sequence>
<dbReference type="RefSeq" id="WP_277578119.1">
    <property type="nucleotide sequence ID" value="NZ_JANRMI010000002.1"/>
</dbReference>
<dbReference type="InterPro" id="IPR009078">
    <property type="entry name" value="Ferritin-like_SF"/>
</dbReference>
<comment type="caution">
    <text evidence="1">The sequence shown here is derived from an EMBL/GenBank/DDBJ whole genome shotgun (WGS) entry which is preliminary data.</text>
</comment>
<proteinExistence type="predicted"/>
<evidence type="ECO:0000313" key="2">
    <source>
        <dbReference type="Proteomes" id="UP001152321"/>
    </source>
</evidence>
<reference evidence="1" key="1">
    <citation type="submission" date="2022-08" db="EMBL/GenBank/DDBJ databases">
        <title>Novel Bdellovibrio Species Isolated from Svalbard: Designation Bdellovibrio svalbardensis.</title>
        <authorList>
            <person name="Mitchell R.J."/>
            <person name="Choi S.Y."/>
        </authorList>
    </citation>
    <scope>NUCLEOTIDE SEQUENCE</scope>
    <source>
        <strain evidence="1">PAP01</strain>
    </source>
</reference>
<keyword evidence="2" id="KW-1185">Reference proteome</keyword>
<dbReference type="SUPFAM" id="SSF47240">
    <property type="entry name" value="Ferritin-like"/>
    <property type="match status" value="1"/>
</dbReference>
<dbReference type="EMBL" id="JANRMI010000002">
    <property type="protein sequence ID" value="MDG0816642.1"/>
    <property type="molecule type" value="Genomic_DNA"/>
</dbReference>
<dbReference type="PANTHER" id="PTHR42782">
    <property type="entry name" value="SI:CH73-314G15.3"/>
    <property type="match status" value="1"/>
</dbReference>
<name>A0ABT6DII7_9BACT</name>
<dbReference type="Pfam" id="PF04305">
    <property type="entry name" value="DUF455"/>
    <property type="match status" value="1"/>
</dbReference>
<protein>
    <submittedName>
        <fullName evidence="1">Ferritin-like domain-containing protein</fullName>
    </submittedName>
</protein>
<dbReference type="PIRSF" id="PIRSF012318">
    <property type="entry name" value="UCP012318"/>
    <property type="match status" value="1"/>
</dbReference>